<dbReference type="EMBL" id="CP024848">
    <property type="protein sequence ID" value="AXI07927.1"/>
    <property type="molecule type" value="Genomic_DNA"/>
</dbReference>
<dbReference type="PANTHER" id="PTHR43406">
    <property type="entry name" value="TRYPTOPHAN SYNTHASE, ALPHA CHAIN"/>
    <property type="match status" value="1"/>
</dbReference>
<keyword evidence="4 9" id="KW-0028">Amino-acid biosynthesis</keyword>
<dbReference type="EC" id="4.2.1.20" evidence="9"/>
<reference evidence="12" key="1">
    <citation type="submission" date="2017-11" db="EMBL/GenBank/DDBJ databases">
        <authorList>
            <person name="Zhu W."/>
        </authorList>
    </citation>
    <scope>NUCLEOTIDE SEQUENCE [LARGE SCALE GENOMIC DNA]</scope>
    <source>
        <strain evidence="12">160</strain>
    </source>
</reference>
<comment type="catalytic activity">
    <reaction evidence="8 9">
        <text>(1S,2R)-1-C-(indol-3-yl)glycerol 3-phosphate + L-serine = D-glyceraldehyde 3-phosphate + L-tryptophan + H2O</text>
        <dbReference type="Rhea" id="RHEA:10532"/>
        <dbReference type="ChEBI" id="CHEBI:15377"/>
        <dbReference type="ChEBI" id="CHEBI:33384"/>
        <dbReference type="ChEBI" id="CHEBI:57912"/>
        <dbReference type="ChEBI" id="CHEBI:58866"/>
        <dbReference type="ChEBI" id="CHEBI:59776"/>
        <dbReference type="EC" id="4.2.1.20"/>
    </reaction>
</comment>
<keyword evidence="12" id="KW-1185">Reference proteome</keyword>
<dbReference type="InterPro" id="IPR011060">
    <property type="entry name" value="RibuloseP-bd_barrel"/>
</dbReference>
<dbReference type="Proteomes" id="UP000253908">
    <property type="component" value="Chromosome"/>
</dbReference>
<evidence type="ECO:0000256" key="4">
    <source>
        <dbReference type="ARBA" id="ARBA00022605"/>
    </source>
</evidence>
<comment type="similarity">
    <text evidence="9 10">Belongs to the TrpA family.</text>
</comment>
<evidence type="ECO:0000256" key="9">
    <source>
        <dbReference type="HAMAP-Rule" id="MF_00131"/>
    </source>
</evidence>
<evidence type="ECO:0000313" key="11">
    <source>
        <dbReference type="EMBL" id="AXI07927.1"/>
    </source>
</evidence>
<gene>
    <name evidence="9" type="primary">trpA</name>
    <name evidence="11" type="ORF">CUC15_02555</name>
</gene>
<proteinExistence type="inferred from homology"/>
<name>A0A345PD47_9BACI</name>
<dbReference type="GO" id="GO:0004834">
    <property type="term" value="F:tryptophan synthase activity"/>
    <property type="evidence" value="ECO:0007669"/>
    <property type="project" value="UniProtKB-UniRule"/>
</dbReference>
<keyword evidence="6 9" id="KW-0057">Aromatic amino acid biosynthesis</keyword>
<protein>
    <recommendedName>
        <fullName evidence="9">Tryptophan synthase alpha chain</fullName>
        <ecNumber evidence="9">4.2.1.20</ecNumber>
    </recommendedName>
</protein>
<evidence type="ECO:0000256" key="8">
    <source>
        <dbReference type="ARBA" id="ARBA00049047"/>
    </source>
</evidence>
<comment type="function">
    <text evidence="1 9">The alpha subunit is responsible for the aldol cleavage of indoleglycerol phosphate to indole and glyceraldehyde 3-phosphate.</text>
</comment>
<dbReference type="InterPro" id="IPR013785">
    <property type="entry name" value="Aldolase_TIM"/>
</dbReference>
<evidence type="ECO:0000256" key="10">
    <source>
        <dbReference type="RuleBase" id="RU003662"/>
    </source>
</evidence>
<feature type="active site" description="Proton acceptor" evidence="9">
    <location>
        <position position="51"/>
    </location>
</feature>
<evidence type="ECO:0000256" key="1">
    <source>
        <dbReference type="ARBA" id="ARBA00003365"/>
    </source>
</evidence>
<dbReference type="Pfam" id="PF00290">
    <property type="entry name" value="Trp_syntA"/>
    <property type="match status" value="1"/>
</dbReference>
<dbReference type="GO" id="GO:0005829">
    <property type="term" value="C:cytosol"/>
    <property type="evidence" value="ECO:0007669"/>
    <property type="project" value="TreeGrafter"/>
</dbReference>
<evidence type="ECO:0000256" key="3">
    <source>
        <dbReference type="ARBA" id="ARBA00011270"/>
    </source>
</evidence>
<comment type="pathway">
    <text evidence="2 9">Amino-acid biosynthesis; L-tryptophan biosynthesis; L-tryptophan from chorismate: step 5/5.</text>
</comment>
<evidence type="ECO:0000313" key="12">
    <source>
        <dbReference type="Proteomes" id="UP000253908"/>
    </source>
</evidence>
<dbReference type="RefSeq" id="WP_114915221.1">
    <property type="nucleotide sequence ID" value="NZ_CP024848.1"/>
</dbReference>
<dbReference type="PANTHER" id="PTHR43406:SF1">
    <property type="entry name" value="TRYPTOPHAN SYNTHASE ALPHA CHAIN, CHLOROPLASTIC"/>
    <property type="match status" value="1"/>
</dbReference>
<keyword evidence="5 9" id="KW-0822">Tryptophan biosynthesis</keyword>
<dbReference type="SUPFAM" id="SSF51366">
    <property type="entry name" value="Ribulose-phoshate binding barrel"/>
    <property type="match status" value="1"/>
</dbReference>
<evidence type="ECO:0000256" key="5">
    <source>
        <dbReference type="ARBA" id="ARBA00022822"/>
    </source>
</evidence>
<evidence type="ECO:0000256" key="7">
    <source>
        <dbReference type="ARBA" id="ARBA00023239"/>
    </source>
</evidence>
<evidence type="ECO:0000256" key="2">
    <source>
        <dbReference type="ARBA" id="ARBA00004733"/>
    </source>
</evidence>
<comment type="subunit">
    <text evidence="3 9">Tetramer of two alpha and two beta chains.</text>
</comment>
<dbReference type="FunFam" id="3.20.20.70:FF:000037">
    <property type="entry name" value="Tryptophan synthase alpha chain"/>
    <property type="match status" value="1"/>
</dbReference>
<keyword evidence="7 9" id="KW-0456">Lyase</keyword>
<dbReference type="KEGG" id="ocn:CUC15_02555"/>
<dbReference type="InterPro" id="IPR002028">
    <property type="entry name" value="Trp_synthase_suA"/>
</dbReference>
<sequence>MGKERIEYSFQEKQSAGQRLFIPYIMAGDGGLDNLEDRIDFLAKSGVAAVELGIPFSDPIADGPTIQAAGQRALANGTSLKAVLSQLRNFKASSSPVPIILMTYLNPIYSYGMEKFAADCEKSGVDGIIIPDLPMEEEEMIAELLQKHSIAFIRLVAMTSPKGRMIEIAKRSEGFLYAVSVMGTTGARQTHDENVKAYLDVLKENSPVPVLAGFGVSSVEQAQELSAHCDGVIVGSRIVDLFNQGQDEEVRKLVQGSIEVGVRG</sequence>
<dbReference type="PROSITE" id="PS00167">
    <property type="entry name" value="TRP_SYNTHASE_ALPHA"/>
    <property type="match status" value="1"/>
</dbReference>
<dbReference type="InterPro" id="IPR018204">
    <property type="entry name" value="Trp_synthase_alpha_AS"/>
</dbReference>
<dbReference type="Gene3D" id="3.20.20.70">
    <property type="entry name" value="Aldolase class I"/>
    <property type="match status" value="1"/>
</dbReference>
<accession>A0A345PD47</accession>
<dbReference type="HAMAP" id="MF_00131">
    <property type="entry name" value="Trp_synth_alpha"/>
    <property type="match status" value="1"/>
</dbReference>
<dbReference type="NCBIfam" id="TIGR00262">
    <property type="entry name" value="trpA"/>
    <property type="match status" value="1"/>
</dbReference>
<dbReference type="UniPathway" id="UPA00035">
    <property type="reaction ID" value="UER00044"/>
</dbReference>
<dbReference type="AlphaFoldDB" id="A0A345PD47"/>
<dbReference type="OrthoDB" id="9804578at2"/>
<evidence type="ECO:0000256" key="6">
    <source>
        <dbReference type="ARBA" id="ARBA00023141"/>
    </source>
</evidence>
<feature type="active site" description="Proton acceptor" evidence="9">
    <location>
        <position position="62"/>
    </location>
</feature>
<organism evidence="11 12">
    <name type="scientific">Oceanobacillus zhaokaii</name>
    <dbReference type="NCBI Taxonomy" id="2052660"/>
    <lineage>
        <taxon>Bacteria</taxon>
        <taxon>Bacillati</taxon>
        <taxon>Bacillota</taxon>
        <taxon>Bacilli</taxon>
        <taxon>Bacillales</taxon>
        <taxon>Bacillaceae</taxon>
        <taxon>Oceanobacillus</taxon>
    </lineage>
</organism>
<dbReference type="CDD" id="cd04724">
    <property type="entry name" value="Tryptophan_synthase_alpha"/>
    <property type="match status" value="1"/>
</dbReference>